<evidence type="ECO:0000256" key="2">
    <source>
        <dbReference type="ARBA" id="ARBA00022840"/>
    </source>
</evidence>
<dbReference type="GO" id="GO:0005524">
    <property type="term" value="F:ATP binding"/>
    <property type="evidence" value="ECO:0007669"/>
    <property type="project" value="UniProtKB-KW"/>
</dbReference>
<dbReference type="EMBL" id="JAAGME010000214">
    <property type="protein sequence ID" value="NEB66382.1"/>
    <property type="molecule type" value="Genomic_DNA"/>
</dbReference>
<feature type="non-terminal residue" evidence="4">
    <location>
        <position position="106"/>
    </location>
</feature>
<feature type="domain" description="Thil AANH" evidence="3">
    <location>
        <begin position="2"/>
        <end position="96"/>
    </location>
</feature>
<dbReference type="AlphaFoldDB" id="A0A6N9V4L3"/>
<dbReference type="InterPro" id="IPR020536">
    <property type="entry name" value="ThiI_AANH"/>
</dbReference>
<proteinExistence type="predicted"/>
<organism evidence="4 5">
    <name type="scientific">Streptomyces microflavus</name>
    <name type="common">Streptomyces lipmanii</name>
    <dbReference type="NCBI Taxonomy" id="1919"/>
    <lineage>
        <taxon>Bacteria</taxon>
        <taxon>Bacillati</taxon>
        <taxon>Actinomycetota</taxon>
        <taxon>Actinomycetes</taxon>
        <taxon>Kitasatosporales</taxon>
        <taxon>Streptomycetaceae</taxon>
        <taxon>Streptomyces</taxon>
    </lineage>
</organism>
<dbReference type="GO" id="GO:0005829">
    <property type="term" value="C:cytosol"/>
    <property type="evidence" value="ECO:0007669"/>
    <property type="project" value="TreeGrafter"/>
</dbReference>
<evidence type="ECO:0000259" key="3">
    <source>
        <dbReference type="Pfam" id="PF02568"/>
    </source>
</evidence>
<dbReference type="Proteomes" id="UP000471648">
    <property type="component" value="Unassembled WGS sequence"/>
</dbReference>
<dbReference type="Pfam" id="PF02568">
    <property type="entry name" value="ThiI"/>
    <property type="match status" value="1"/>
</dbReference>
<evidence type="ECO:0000313" key="5">
    <source>
        <dbReference type="Proteomes" id="UP000471648"/>
    </source>
</evidence>
<dbReference type="SUPFAM" id="SSF52402">
    <property type="entry name" value="Adenine nucleotide alpha hydrolases-like"/>
    <property type="match status" value="1"/>
</dbReference>
<dbReference type="GO" id="GO:0002937">
    <property type="term" value="P:tRNA 4-thiouridine biosynthesis"/>
    <property type="evidence" value="ECO:0007669"/>
    <property type="project" value="TreeGrafter"/>
</dbReference>
<reference evidence="4 5" key="1">
    <citation type="submission" date="2020-01" db="EMBL/GenBank/DDBJ databases">
        <title>Insect and environment-associated Actinomycetes.</title>
        <authorList>
            <person name="Currrie C."/>
            <person name="Chevrette M."/>
            <person name="Carlson C."/>
            <person name="Stubbendieck R."/>
            <person name="Wendt-Pienkowski E."/>
        </authorList>
    </citation>
    <scope>NUCLEOTIDE SEQUENCE [LARGE SCALE GENOMIC DNA]</scope>
    <source>
        <strain evidence="4 5">SID14438</strain>
    </source>
</reference>
<dbReference type="GO" id="GO:0052837">
    <property type="term" value="P:thiazole biosynthetic process"/>
    <property type="evidence" value="ECO:0007669"/>
    <property type="project" value="TreeGrafter"/>
</dbReference>
<name>A0A6N9V4L3_STRMI</name>
<keyword evidence="2" id="KW-0067">ATP-binding</keyword>
<dbReference type="InterPro" id="IPR050102">
    <property type="entry name" value="tRNA_sulfurtransferase_ThiI"/>
</dbReference>
<accession>A0A6N9V4L3</accession>
<keyword evidence="1" id="KW-0547">Nucleotide-binding</keyword>
<evidence type="ECO:0000313" key="4">
    <source>
        <dbReference type="EMBL" id="NEB66382.1"/>
    </source>
</evidence>
<feature type="non-terminal residue" evidence="4">
    <location>
        <position position="1"/>
    </location>
</feature>
<dbReference type="Gene3D" id="3.40.50.620">
    <property type="entry name" value="HUPs"/>
    <property type="match status" value="1"/>
</dbReference>
<dbReference type="GO" id="GO:0004810">
    <property type="term" value="F:CCA tRNA nucleotidyltransferase activity"/>
    <property type="evidence" value="ECO:0007669"/>
    <property type="project" value="InterPro"/>
</dbReference>
<comment type="caution">
    <text evidence="4">The sequence shown here is derived from an EMBL/GenBank/DDBJ whole genome shotgun (WGS) entry which is preliminary data.</text>
</comment>
<protein>
    <submittedName>
        <fullName evidence="4">tRNA 4-thiouridine(8) synthase ThiI</fullName>
    </submittedName>
</protein>
<dbReference type="InterPro" id="IPR014729">
    <property type="entry name" value="Rossmann-like_a/b/a_fold"/>
</dbReference>
<evidence type="ECO:0000256" key="1">
    <source>
        <dbReference type="ARBA" id="ARBA00022741"/>
    </source>
</evidence>
<gene>
    <name evidence="4" type="ORF">G3I39_04820</name>
</gene>
<dbReference type="PANTHER" id="PTHR43209">
    <property type="entry name" value="TRNA SULFURTRANSFERASE"/>
    <property type="match status" value="1"/>
</dbReference>
<sequence length="106" mass="11667">VLARRLRAQAVVTGDALGQVASQTLSNMALVDEAATLPVLRPLIGWEKQEIIDEARRIGTAEISVLPDEDCCQLLAPRQVSLRTKLEDVAGFEKRLDADELIEEML</sequence>
<dbReference type="PANTHER" id="PTHR43209:SF1">
    <property type="entry name" value="TRNA SULFURTRANSFERASE"/>
    <property type="match status" value="1"/>
</dbReference>